<evidence type="ECO:0000313" key="2">
    <source>
        <dbReference type="Proteomes" id="UP000178606"/>
    </source>
</evidence>
<dbReference type="EMBL" id="MFKF01000150">
    <property type="protein sequence ID" value="OGG52236.1"/>
    <property type="molecule type" value="Genomic_DNA"/>
</dbReference>
<accession>A0A1F6CST6</accession>
<name>A0A1F6CST6_HANXR</name>
<gene>
    <name evidence="1" type="ORF">A3F84_04015</name>
</gene>
<dbReference type="AlphaFoldDB" id="A0A1F6CST6"/>
<comment type="caution">
    <text evidence="1">The sequence shown here is derived from an EMBL/GenBank/DDBJ whole genome shotgun (WGS) entry which is preliminary data.</text>
</comment>
<proteinExistence type="predicted"/>
<organism evidence="1 2">
    <name type="scientific">Handelsmanbacteria sp. (strain RIFCSPLOWO2_12_FULL_64_10)</name>
    <dbReference type="NCBI Taxonomy" id="1817868"/>
    <lineage>
        <taxon>Bacteria</taxon>
        <taxon>Candidatus Handelsmaniibacteriota</taxon>
    </lineage>
</organism>
<protein>
    <submittedName>
        <fullName evidence="1">Uncharacterized protein</fullName>
    </submittedName>
</protein>
<evidence type="ECO:0000313" key="1">
    <source>
        <dbReference type="EMBL" id="OGG52236.1"/>
    </source>
</evidence>
<reference evidence="1 2" key="1">
    <citation type="journal article" date="2016" name="Nat. Commun.">
        <title>Thousands of microbial genomes shed light on interconnected biogeochemical processes in an aquifer system.</title>
        <authorList>
            <person name="Anantharaman K."/>
            <person name="Brown C.T."/>
            <person name="Hug L.A."/>
            <person name="Sharon I."/>
            <person name="Castelle C.J."/>
            <person name="Probst A.J."/>
            <person name="Thomas B.C."/>
            <person name="Singh A."/>
            <person name="Wilkins M.J."/>
            <person name="Karaoz U."/>
            <person name="Brodie E.L."/>
            <person name="Williams K.H."/>
            <person name="Hubbard S.S."/>
            <person name="Banfield J.F."/>
        </authorList>
    </citation>
    <scope>NUCLEOTIDE SEQUENCE [LARGE SCALE GENOMIC DNA]</scope>
    <source>
        <strain evidence="2">RIFCSPLOWO2_12_FULL_64_10</strain>
    </source>
</reference>
<sequence length="70" mass="7835">MEHHLKAQKAVEDQKIAHLARLCARMEPGRAAVTLSPLDDATIHRILLQLDKDSALKIQSVLVRIRKESG</sequence>
<dbReference type="Proteomes" id="UP000178606">
    <property type="component" value="Unassembled WGS sequence"/>
</dbReference>